<keyword evidence="2" id="KW-1185">Reference proteome</keyword>
<feature type="non-terminal residue" evidence="1">
    <location>
        <position position="1"/>
    </location>
</feature>
<feature type="non-terminal residue" evidence="1">
    <location>
        <position position="175"/>
    </location>
</feature>
<evidence type="ECO:0000313" key="2">
    <source>
        <dbReference type="Proteomes" id="UP000789920"/>
    </source>
</evidence>
<reference evidence="1" key="1">
    <citation type="submission" date="2021-06" db="EMBL/GenBank/DDBJ databases">
        <authorList>
            <person name="Kallberg Y."/>
            <person name="Tangrot J."/>
            <person name="Rosling A."/>
        </authorList>
    </citation>
    <scope>NUCLEOTIDE SEQUENCE</scope>
    <source>
        <strain evidence="1">MA461A</strain>
    </source>
</reference>
<evidence type="ECO:0000313" key="1">
    <source>
        <dbReference type="EMBL" id="CAG8844264.1"/>
    </source>
</evidence>
<name>A0ACA9SPG3_9GLOM</name>
<protein>
    <submittedName>
        <fullName evidence="1">25803_t:CDS:1</fullName>
    </submittedName>
</protein>
<dbReference type="EMBL" id="CAJVQC010141855">
    <property type="protein sequence ID" value="CAG8844264.1"/>
    <property type="molecule type" value="Genomic_DNA"/>
</dbReference>
<accession>A0ACA9SPG3</accession>
<sequence>KEYGLVDSGVFNNNDIHGSWKFNRMVFSTALMRPKLDRDALQWTIELIEELESYWSRVGIIIDENDINKPSIENNDLPKWMRRFTYDMIYRIAIGIKGNALNSYTNNLCNVDNQETESTSIINSIQTYIDGIPYFRLFPKYARYYVPYIKGIIRRYLDNKEYLFGKLKVIIERRR</sequence>
<comment type="caution">
    <text evidence="1">The sequence shown here is derived from an EMBL/GenBank/DDBJ whole genome shotgun (WGS) entry which is preliminary data.</text>
</comment>
<dbReference type="Proteomes" id="UP000789920">
    <property type="component" value="Unassembled WGS sequence"/>
</dbReference>
<organism evidence="1 2">
    <name type="scientific">Racocetra persica</name>
    <dbReference type="NCBI Taxonomy" id="160502"/>
    <lineage>
        <taxon>Eukaryota</taxon>
        <taxon>Fungi</taxon>
        <taxon>Fungi incertae sedis</taxon>
        <taxon>Mucoromycota</taxon>
        <taxon>Glomeromycotina</taxon>
        <taxon>Glomeromycetes</taxon>
        <taxon>Diversisporales</taxon>
        <taxon>Gigasporaceae</taxon>
        <taxon>Racocetra</taxon>
    </lineage>
</organism>
<proteinExistence type="predicted"/>
<gene>
    <name evidence="1" type="ORF">RPERSI_LOCUS33131</name>
</gene>